<dbReference type="Pfam" id="PF02687">
    <property type="entry name" value="FtsX"/>
    <property type="match status" value="1"/>
</dbReference>
<feature type="transmembrane region" description="Helical" evidence="6">
    <location>
        <begin position="229"/>
        <end position="252"/>
    </location>
</feature>
<reference evidence="8" key="1">
    <citation type="submission" date="2018-05" db="EMBL/GenBank/DDBJ databases">
        <authorList>
            <person name="Lanie J.A."/>
            <person name="Ng W.-L."/>
            <person name="Kazmierczak K.M."/>
            <person name="Andrzejewski T.M."/>
            <person name="Davidsen T.M."/>
            <person name="Wayne K.J."/>
            <person name="Tettelin H."/>
            <person name="Glass J.I."/>
            <person name="Rusch D."/>
            <person name="Podicherti R."/>
            <person name="Tsui H.-C.T."/>
            <person name="Winkler M.E."/>
        </authorList>
    </citation>
    <scope>NUCLEOTIDE SEQUENCE</scope>
</reference>
<dbReference type="EMBL" id="UINC01001383">
    <property type="protein sequence ID" value="SUZ79328.1"/>
    <property type="molecule type" value="Genomic_DNA"/>
</dbReference>
<keyword evidence="2" id="KW-1003">Cell membrane</keyword>
<evidence type="ECO:0000256" key="6">
    <source>
        <dbReference type="SAM" id="Phobius"/>
    </source>
</evidence>
<feature type="domain" description="ABC3 transporter permease C-terminal" evidence="7">
    <location>
        <begin position="232"/>
        <end position="357"/>
    </location>
</feature>
<dbReference type="GO" id="GO:0044874">
    <property type="term" value="P:lipoprotein localization to outer membrane"/>
    <property type="evidence" value="ECO:0007669"/>
    <property type="project" value="TreeGrafter"/>
</dbReference>
<comment type="subcellular location">
    <subcellularLocation>
        <location evidence="1">Cell membrane</location>
        <topology evidence="1">Multi-pass membrane protein</topology>
    </subcellularLocation>
</comment>
<dbReference type="PANTHER" id="PTHR30489:SF0">
    <property type="entry name" value="LIPOPROTEIN-RELEASING SYSTEM TRANSMEMBRANE PROTEIN LOLE"/>
    <property type="match status" value="1"/>
</dbReference>
<dbReference type="AlphaFoldDB" id="A0A381QKC9"/>
<evidence type="ECO:0000256" key="3">
    <source>
        <dbReference type="ARBA" id="ARBA00022692"/>
    </source>
</evidence>
<dbReference type="GO" id="GO:0098797">
    <property type="term" value="C:plasma membrane protein complex"/>
    <property type="evidence" value="ECO:0007669"/>
    <property type="project" value="TreeGrafter"/>
</dbReference>
<evidence type="ECO:0000256" key="4">
    <source>
        <dbReference type="ARBA" id="ARBA00022989"/>
    </source>
</evidence>
<evidence type="ECO:0000313" key="8">
    <source>
        <dbReference type="EMBL" id="SUZ79328.1"/>
    </source>
</evidence>
<keyword evidence="5 6" id="KW-0472">Membrane</keyword>
<accession>A0A381QKC9</accession>
<feature type="transmembrane region" description="Helical" evidence="6">
    <location>
        <begin position="330"/>
        <end position="351"/>
    </location>
</feature>
<evidence type="ECO:0000256" key="1">
    <source>
        <dbReference type="ARBA" id="ARBA00004651"/>
    </source>
</evidence>
<dbReference type="InterPro" id="IPR003838">
    <property type="entry name" value="ABC3_permease_C"/>
</dbReference>
<organism evidence="8">
    <name type="scientific">marine metagenome</name>
    <dbReference type="NCBI Taxonomy" id="408172"/>
    <lineage>
        <taxon>unclassified sequences</taxon>
        <taxon>metagenomes</taxon>
        <taxon>ecological metagenomes</taxon>
    </lineage>
</organism>
<dbReference type="InterPro" id="IPR051447">
    <property type="entry name" value="Lipoprotein-release_system"/>
</dbReference>
<evidence type="ECO:0000259" key="7">
    <source>
        <dbReference type="Pfam" id="PF02687"/>
    </source>
</evidence>
<evidence type="ECO:0000256" key="5">
    <source>
        <dbReference type="ARBA" id="ARBA00023136"/>
    </source>
</evidence>
<sequence length="365" mass="41173">MISRNLFQGGMINIVSFLGLFIGAASIVLSIAVLNGFQNVLGDETKKLYGDYILLDTNEDSVRNIDSDFKYSPFSQEEFFVLKGNKQSLIKLKTVFTDQIDNFYDLDRLNSNSLGNSDIIIGKSLAEKMSINIGDSISIYDTNLAVNNVTIIPHKKLFVKDIYNNRILRSDEFLAFNSFDKNNLPNEFTGIEILGNIESLSGKYSEDKLISWKDRNKQLFDATEIEKKITFFTLFLIIIVASFNLSSSIVQISTKKTREMAILNAFGMTERKISMVFLTYGYLLSLTAIIGGVLLSSLLIILQNQFGFIMLNPEFYLVEKLPMKIGFKEISLLISFSIIIVGIFASLPLMIMKKINPIILINKNI</sequence>
<evidence type="ECO:0000256" key="2">
    <source>
        <dbReference type="ARBA" id="ARBA00022475"/>
    </source>
</evidence>
<name>A0A381QKC9_9ZZZZ</name>
<feature type="transmembrane region" description="Helical" evidence="6">
    <location>
        <begin position="12"/>
        <end position="37"/>
    </location>
</feature>
<feature type="transmembrane region" description="Helical" evidence="6">
    <location>
        <begin position="273"/>
        <end position="302"/>
    </location>
</feature>
<keyword evidence="4 6" id="KW-1133">Transmembrane helix</keyword>
<keyword evidence="3 6" id="KW-0812">Transmembrane</keyword>
<protein>
    <recommendedName>
        <fullName evidence="7">ABC3 transporter permease C-terminal domain-containing protein</fullName>
    </recommendedName>
</protein>
<dbReference type="PANTHER" id="PTHR30489">
    <property type="entry name" value="LIPOPROTEIN-RELEASING SYSTEM TRANSMEMBRANE PROTEIN LOLE"/>
    <property type="match status" value="1"/>
</dbReference>
<gene>
    <name evidence="8" type="ORF">METZ01_LOCUS32182</name>
</gene>
<proteinExistence type="predicted"/>